<accession>A0A0D8FVF3</accession>
<keyword evidence="11" id="KW-1185">Reference proteome</keyword>
<dbReference type="GO" id="GO:0005524">
    <property type="term" value="F:ATP binding"/>
    <property type="evidence" value="ECO:0007669"/>
    <property type="project" value="UniProtKB-KW"/>
</dbReference>
<dbReference type="PATRIC" id="fig|1121877.4.peg.1043"/>
<name>A0A0D8FVF3_9ACTN</name>
<dbReference type="UniPathway" id="UPA00074">
    <property type="reaction ID" value="UER00131"/>
</dbReference>
<dbReference type="PANTHER" id="PTHR43700">
    <property type="entry name" value="PHOSPHORIBOSYLAMINOIMIDAZOLE-SUCCINOCARBOXAMIDE SYNTHASE"/>
    <property type="match status" value="1"/>
</dbReference>
<dbReference type="PROSITE" id="PS01058">
    <property type="entry name" value="SAICAR_SYNTHETASE_2"/>
    <property type="match status" value="1"/>
</dbReference>
<evidence type="ECO:0000256" key="8">
    <source>
        <dbReference type="HAMAP-Rule" id="MF_00137"/>
    </source>
</evidence>
<evidence type="ECO:0000256" key="7">
    <source>
        <dbReference type="ARBA" id="ARBA00048475"/>
    </source>
</evidence>
<dbReference type="Proteomes" id="UP000032336">
    <property type="component" value="Unassembled WGS sequence"/>
</dbReference>
<dbReference type="Gene3D" id="3.30.200.20">
    <property type="entry name" value="Phosphorylase Kinase, domain 1"/>
    <property type="match status" value="1"/>
</dbReference>
<dbReference type="NCBIfam" id="NF010568">
    <property type="entry name" value="PRK13961.1"/>
    <property type="match status" value="1"/>
</dbReference>
<evidence type="ECO:0000256" key="6">
    <source>
        <dbReference type="ARBA" id="ARBA00022840"/>
    </source>
</evidence>
<keyword evidence="3 8" id="KW-0436">Ligase</keyword>
<dbReference type="RefSeq" id="WP_035392553.1">
    <property type="nucleotide sequence ID" value="NZ_JXUW01000006.1"/>
</dbReference>
<dbReference type="PANTHER" id="PTHR43700:SF1">
    <property type="entry name" value="PHOSPHORIBOSYLAMINOIMIDAZOLE-SUCCINOCARBOXAMIDE SYNTHASE"/>
    <property type="match status" value="1"/>
</dbReference>
<keyword evidence="5 8" id="KW-0658">Purine biosynthesis</keyword>
<evidence type="ECO:0000256" key="5">
    <source>
        <dbReference type="ARBA" id="ARBA00022755"/>
    </source>
</evidence>
<evidence type="ECO:0000256" key="4">
    <source>
        <dbReference type="ARBA" id="ARBA00022741"/>
    </source>
</evidence>
<dbReference type="GO" id="GO:0006189">
    <property type="term" value="P:'de novo' IMP biosynthetic process"/>
    <property type="evidence" value="ECO:0007669"/>
    <property type="project" value="UniProtKB-UniRule"/>
</dbReference>
<feature type="domain" description="SAICAR synthetase/ADE2 N-terminal" evidence="9">
    <location>
        <begin position="6"/>
        <end position="242"/>
    </location>
</feature>
<comment type="pathway">
    <text evidence="1 8">Purine metabolism; IMP biosynthesis via de novo pathway; 5-amino-1-(5-phospho-D-ribosyl)imidazole-4-carboxamide from 5-amino-1-(5-phospho-D-ribosyl)imidazole-4-carboxylate: step 1/2.</text>
</comment>
<comment type="similarity">
    <text evidence="2 8">Belongs to the SAICAR synthetase family.</text>
</comment>
<dbReference type="Pfam" id="PF01259">
    <property type="entry name" value="SAICAR_synt"/>
    <property type="match status" value="1"/>
</dbReference>
<sequence length="295" mass="32543">MELELIASGKVREVYAVRDDPTKLLMVATDRISAYDRVFAEPVIDKGRLLSAISAAAFTALGDRFQTHFVDVPIDVPAQFLGRATLVKRAAMIPVECVARGYLVGSAWDAYRTDGTVQGVALPTGLGFGDRLKEPIFTPTTKEETGHDRPLTPLELRDLHGIELAQRLEELTKAIYVALATWFSEHGLTLVDSKFEFGWVDGDLVLADEIATPDSSRIVRGEPGASPEWLDKQLLRDWLSEHGFRGDGQAPVLNGELIESVQGAYRQVYETLSGRSFDDWPGGHDAYRGVDRVQS</sequence>
<dbReference type="EC" id="6.3.2.6" evidence="8"/>
<dbReference type="GO" id="GO:0004639">
    <property type="term" value="F:phosphoribosylaminoimidazolesuccinocarboxamide synthase activity"/>
    <property type="evidence" value="ECO:0007669"/>
    <property type="project" value="UniProtKB-UniRule"/>
</dbReference>
<evidence type="ECO:0000256" key="1">
    <source>
        <dbReference type="ARBA" id="ARBA00004672"/>
    </source>
</evidence>
<dbReference type="Gene3D" id="3.30.470.20">
    <property type="entry name" value="ATP-grasp fold, B domain"/>
    <property type="match status" value="1"/>
</dbReference>
<organism evidence="10 11">
    <name type="scientific">Ferrimicrobium acidiphilum DSM 19497</name>
    <dbReference type="NCBI Taxonomy" id="1121877"/>
    <lineage>
        <taxon>Bacteria</taxon>
        <taxon>Bacillati</taxon>
        <taxon>Actinomycetota</taxon>
        <taxon>Acidimicrobiia</taxon>
        <taxon>Acidimicrobiales</taxon>
        <taxon>Acidimicrobiaceae</taxon>
        <taxon>Ferrimicrobium</taxon>
    </lineage>
</organism>
<dbReference type="eggNOG" id="COG0152">
    <property type="taxonomic scope" value="Bacteria"/>
</dbReference>
<dbReference type="OrthoDB" id="9801549at2"/>
<gene>
    <name evidence="10" type="primary">purC2</name>
    <name evidence="8" type="synonym">purC</name>
    <name evidence="10" type="ORF">FEAC_09620</name>
</gene>
<proteinExistence type="inferred from homology"/>
<evidence type="ECO:0000259" key="9">
    <source>
        <dbReference type="Pfam" id="PF01259"/>
    </source>
</evidence>
<dbReference type="HAMAP" id="MF_00137">
    <property type="entry name" value="SAICAR_synth"/>
    <property type="match status" value="1"/>
</dbReference>
<dbReference type="CDD" id="cd01414">
    <property type="entry name" value="SAICAR_synt_Sc"/>
    <property type="match status" value="1"/>
</dbReference>
<dbReference type="InterPro" id="IPR018236">
    <property type="entry name" value="SAICAR_synthetase_CS"/>
</dbReference>
<dbReference type="SUPFAM" id="SSF56104">
    <property type="entry name" value="SAICAR synthase-like"/>
    <property type="match status" value="1"/>
</dbReference>
<protein>
    <recommendedName>
        <fullName evidence="8">Phosphoribosylaminoimidazole-succinocarboxamide synthase</fullName>
        <ecNumber evidence="8">6.3.2.6</ecNumber>
    </recommendedName>
    <alternativeName>
        <fullName evidence="8">SAICAR synthetase</fullName>
    </alternativeName>
</protein>
<comment type="catalytic activity">
    <reaction evidence="7 8">
        <text>5-amino-1-(5-phospho-D-ribosyl)imidazole-4-carboxylate + L-aspartate + ATP = (2S)-2-[5-amino-1-(5-phospho-beta-D-ribosyl)imidazole-4-carboxamido]succinate + ADP + phosphate + 2 H(+)</text>
        <dbReference type="Rhea" id="RHEA:22628"/>
        <dbReference type="ChEBI" id="CHEBI:15378"/>
        <dbReference type="ChEBI" id="CHEBI:29991"/>
        <dbReference type="ChEBI" id="CHEBI:30616"/>
        <dbReference type="ChEBI" id="CHEBI:43474"/>
        <dbReference type="ChEBI" id="CHEBI:58443"/>
        <dbReference type="ChEBI" id="CHEBI:77657"/>
        <dbReference type="ChEBI" id="CHEBI:456216"/>
        <dbReference type="EC" id="6.3.2.6"/>
    </reaction>
</comment>
<dbReference type="AlphaFoldDB" id="A0A0D8FVF3"/>
<keyword evidence="4 8" id="KW-0547">Nucleotide-binding</keyword>
<dbReference type="GO" id="GO:0005737">
    <property type="term" value="C:cytoplasm"/>
    <property type="evidence" value="ECO:0007669"/>
    <property type="project" value="TreeGrafter"/>
</dbReference>
<keyword evidence="6 8" id="KW-0067">ATP-binding</keyword>
<evidence type="ECO:0000256" key="2">
    <source>
        <dbReference type="ARBA" id="ARBA00010190"/>
    </source>
</evidence>
<comment type="caution">
    <text evidence="10">The sequence shown here is derived from an EMBL/GenBank/DDBJ whole genome shotgun (WGS) entry which is preliminary data.</text>
</comment>
<reference evidence="10 11" key="1">
    <citation type="submission" date="2015-01" db="EMBL/GenBank/DDBJ databases">
        <title>Draft genome of the acidophilic iron oxidizer Ferrimicrobium acidiphilum strain T23.</title>
        <authorList>
            <person name="Poehlein A."/>
            <person name="Eisen S."/>
            <person name="Schloemann M."/>
            <person name="Johnson B.D."/>
            <person name="Daniel R."/>
            <person name="Muehling M."/>
        </authorList>
    </citation>
    <scope>NUCLEOTIDE SEQUENCE [LARGE SCALE GENOMIC DNA]</scope>
    <source>
        <strain evidence="10 11">T23</strain>
    </source>
</reference>
<evidence type="ECO:0000256" key="3">
    <source>
        <dbReference type="ARBA" id="ARBA00022598"/>
    </source>
</evidence>
<evidence type="ECO:0000313" key="11">
    <source>
        <dbReference type="Proteomes" id="UP000032336"/>
    </source>
</evidence>
<dbReference type="GeneID" id="78372227"/>
<dbReference type="EMBL" id="JXUW01000006">
    <property type="protein sequence ID" value="KJE77250.1"/>
    <property type="molecule type" value="Genomic_DNA"/>
</dbReference>
<dbReference type="STRING" id="1121877.FEAC_09620"/>
<dbReference type="InterPro" id="IPR028923">
    <property type="entry name" value="SAICAR_synt/ADE2_N"/>
</dbReference>
<evidence type="ECO:0000313" key="10">
    <source>
        <dbReference type="EMBL" id="KJE77250.1"/>
    </source>
</evidence>